<dbReference type="NCBIfam" id="NF002018">
    <property type="entry name" value="PRK00823.1-3"/>
    <property type="match status" value="1"/>
</dbReference>
<dbReference type="PANTHER" id="PTHR12599">
    <property type="entry name" value="PTERIN-4-ALPHA-CARBINOLAMINE DEHYDRATASE"/>
    <property type="match status" value="1"/>
</dbReference>
<comment type="catalytic activity">
    <reaction evidence="1 4">
        <text>(4aS,6R)-4a-hydroxy-L-erythro-5,6,7,8-tetrahydrobiopterin = (6R)-L-erythro-6,7-dihydrobiopterin + H2O</text>
        <dbReference type="Rhea" id="RHEA:11920"/>
        <dbReference type="ChEBI" id="CHEBI:15377"/>
        <dbReference type="ChEBI" id="CHEBI:15642"/>
        <dbReference type="ChEBI" id="CHEBI:43120"/>
        <dbReference type="EC" id="4.2.1.96"/>
    </reaction>
</comment>
<accession>A0A934SX89</accession>
<reference evidence="5" key="1">
    <citation type="submission" date="2021-01" db="EMBL/GenBank/DDBJ databases">
        <title>Genome sequence of strain Noviherbaspirillum sp. DKR-6.</title>
        <authorList>
            <person name="Chaudhary D.K."/>
        </authorList>
    </citation>
    <scope>NUCLEOTIDE SEQUENCE</scope>
    <source>
        <strain evidence="5">DKR-6</strain>
    </source>
</reference>
<dbReference type="CDD" id="cd00914">
    <property type="entry name" value="PCD_DCoH_subfamily_b"/>
    <property type="match status" value="1"/>
</dbReference>
<dbReference type="InterPro" id="IPR001533">
    <property type="entry name" value="Pterin_deHydtase"/>
</dbReference>
<name>A0A934SX89_9BURK</name>
<dbReference type="InterPro" id="IPR036428">
    <property type="entry name" value="PCD_sf"/>
</dbReference>
<evidence type="ECO:0000313" key="6">
    <source>
        <dbReference type="Proteomes" id="UP000622890"/>
    </source>
</evidence>
<dbReference type="Proteomes" id="UP000622890">
    <property type="component" value="Unassembled WGS sequence"/>
</dbReference>
<dbReference type="HAMAP" id="MF_00434">
    <property type="entry name" value="Pterin_4_alpha"/>
    <property type="match status" value="1"/>
</dbReference>
<dbReference type="SUPFAM" id="SSF55248">
    <property type="entry name" value="PCD-like"/>
    <property type="match status" value="1"/>
</dbReference>
<dbReference type="EMBL" id="JAEPBG010000008">
    <property type="protein sequence ID" value="MBK4736731.1"/>
    <property type="molecule type" value="Genomic_DNA"/>
</dbReference>
<comment type="similarity">
    <text evidence="2 4">Belongs to the pterin-4-alpha-carbinolamine dehydratase family.</text>
</comment>
<dbReference type="GO" id="GO:0008124">
    <property type="term" value="F:4-alpha-hydroxytetrahydrobiopterin dehydratase activity"/>
    <property type="evidence" value="ECO:0007669"/>
    <property type="project" value="UniProtKB-UniRule"/>
</dbReference>
<keyword evidence="6" id="KW-1185">Reference proteome</keyword>
<proteinExistence type="inferred from homology"/>
<dbReference type="Pfam" id="PF01329">
    <property type="entry name" value="Pterin_4a"/>
    <property type="match status" value="1"/>
</dbReference>
<dbReference type="EC" id="4.2.1.96" evidence="4"/>
<protein>
    <recommendedName>
        <fullName evidence="4">Putative pterin-4-alpha-carbinolamine dehydratase</fullName>
        <shortName evidence="4">PHS</shortName>
        <ecNumber evidence="4">4.2.1.96</ecNumber>
    </recommendedName>
    <alternativeName>
        <fullName evidence="4">4-alpha-hydroxy-tetrahydropterin dehydratase</fullName>
    </alternativeName>
    <alternativeName>
        <fullName evidence="4">Pterin carbinolamine dehydratase</fullName>
        <shortName evidence="4">PCD</shortName>
    </alternativeName>
</protein>
<evidence type="ECO:0000313" key="5">
    <source>
        <dbReference type="EMBL" id="MBK4736731.1"/>
    </source>
</evidence>
<evidence type="ECO:0000256" key="1">
    <source>
        <dbReference type="ARBA" id="ARBA00001554"/>
    </source>
</evidence>
<dbReference type="GO" id="GO:0006729">
    <property type="term" value="P:tetrahydrobiopterin biosynthetic process"/>
    <property type="evidence" value="ECO:0007669"/>
    <property type="project" value="InterPro"/>
</dbReference>
<comment type="caution">
    <text evidence="5">The sequence shown here is derived from an EMBL/GenBank/DDBJ whole genome shotgun (WGS) entry which is preliminary data.</text>
</comment>
<dbReference type="RefSeq" id="WP_200594435.1">
    <property type="nucleotide sequence ID" value="NZ_JAEPBG010000008.1"/>
</dbReference>
<organism evidence="5 6">
    <name type="scientific">Noviherbaspirillum pedocola</name>
    <dbReference type="NCBI Taxonomy" id="2801341"/>
    <lineage>
        <taxon>Bacteria</taxon>
        <taxon>Pseudomonadati</taxon>
        <taxon>Pseudomonadota</taxon>
        <taxon>Betaproteobacteria</taxon>
        <taxon>Burkholderiales</taxon>
        <taxon>Oxalobacteraceae</taxon>
        <taxon>Noviherbaspirillum</taxon>
    </lineage>
</organism>
<keyword evidence="3 4" id="KW-0456">Lyase</keyword>
<dbReference type="Gene3D" id="3.30.1360.20">
    <property type="entry name" value="Transcriptional coactivator/pterin dehydratase"/>
    <property type="match status" value="1"/>
</dbReference>
<evidence type="ECO:0000256" key="3">
    <source>
        <dbReference type="ARBA" id="ARBA00023239"/>
    </source>
</evidence>
<gene>
    <name evidence="5" type="ORF">JJB74_19060</name>
</gene>
<dbReference type="AlphaFoldDB" id="A0A934SX89"/>
<evidence type="ECO:0000256" key="2">
    <source>
        <dbReference type="ARBA" id="ARBA00006472"/>
    </source>
</evidence>
<dbReference type="PANTHER" id="PTHR12599:SF0">
    <property type="entry name" value="PTERIN-4-ALPHA-CARBINOLAMINE DEHYDRATASE"/>
    <property type="match status" value="1"/>
</dbReference>
<sequence>MEKLSPESAQAALADLPDWQYDAERSAITRRFRFADFVEAFGFMTQIALAAEKHDHHPEWSNVYNSVTMTWTTHDAGGLTERDLRLARIADAAYARCAPQP</sequence>
<evidence type="ECO:0000256" key="4">
    <source>
        <dbReference type="HAMAP-Rule" id="MF_00434"/>
    </source>
</evidence>
<dbReference type="NCBIfam" id="NF002017">
    <property type="entry name" value="PRK00823.1-2"/>
    <property type="match status" value="1"/>
</dbReference>